<proteinExistence type="predicted"/>
<reference evidence="1" key="1">
    <citation type="submission" date="2022-07" db="EMBL/GenBank/DDBJ databases">
        <title>Genome Sequence of Agrocybe chaxingu.</title>
        <authorList>
            <person name="Buettner E."/>
        </authorList>
    </citation>
    <scope>NUCLEOTIDE SEQUENCE</scope>
    <source>
        <strain evidence="1">MP-N11</strain>
    </source>
</reference>
<accession>A0A9W8MQE8</accession>
<keyword evidence="2" id="KW-1185">Reference proteome</keyword>
<sequence>MAEATLNSQFYWDNIVIQVEDELFCVPRCEFVRSSEVFADMFLLPSGPAACHEGQDRKHPIVLEGYKKHDFACLLKVMYPTAGSLISGTKLDLDLEKKEWASVLKLSAVWNMKKIRAYAIHRLSTDISLSAIEKVILGRAHKVGAWLEEGLCSLVSSDYRPTLADLGTLGWETAAQILWIRDTTHSPLNVPNTLRFTRDAIKCGFCSSPSSLINFRYNCYNCGQPIPPEAELTFSGPGSATTTADRLITLKGIECNKCGRGPFKSLNVHCNFCSRTSNHGSNVRIMPNNKDMIEEIFGEEIEDYKSDIIDV</sequence>
<dbReference type="OrthoDB" id="2593747at2759"/>
<dbReference type="InterPro" id="IPR011333">
    <property type="entry name" value="SKP1/BTB/POZ_sf"/>
</dbReference>
<dbReference type="Proteomes" id="UP001148786">
    <property type="component" value="Unassembled WGS sequence"/>
</dbReference>
<name>A0A9W8MQE8_9AGAR</name>
<protein>
    <recommendedName>
        <fullName evidence="3">BTB domain-containing protein</fullName>
    </recommendedName>
</protein>
<dbReference type="Gene3D" id="3.30.710.10">
    <property type="entry name" value="Potassium Channel Kv1.1, Chain A"/>
    <property type="match status" value="1"/>
</dbReference>
<organism evidence="1 2">
    <name type="scientific">Agrocybe chaxingu</name>
    <dbReference type="NCBI Taxonomy" id="84603"/>
    <lineage>
        <taxon>Eukaryota</taxon>
        <taxon>Fungi</taxon>
        <taxon>Dikarya</taxon>
        <taxon>Basidiomycota</taxon>
        <taxon>Agaricomycotina</taxon>
        <taxon>Agaricomycetes</taxon>
        <taxon>Agaricomycetidae</taxon>
        <taxon>Agaricales</taxon>
        <taxon>Agaricineae</taxon>
        <taxon>Strophariaceae</taxon>
        <taxon>Agrocybe</taxon>
    </lineage>
</organism>
<evidence type="ECO:0008006" key="3">
    <source>
        <dbReference type="Google" id="ProtNLM"/>
    </source>
</evidence>
<dbReference type="AlphaFoldDB" id="A0A9W8MQE8"/>
<evidence type="ECO:0000313" key="2">
    <source>
        <dbReference type="Proteomes" id="UP001148786"/>
    </source>
</evidence>
<comment type="caution">
    <text evidence="1">The sequence shown here is derived from an EMBL/GenBank/DDBJ whole genome shotgun (WGS) entry which is preliminary data.</text>
</comment>
<dbReference type="SUPFAM" id="SSF54695">
    <property type="entry name" value="POZ domain"/>
    <property type="match status" value="1"/>
</dbReference>
<gene>
    <name evidence="1" type="ORF">NLJ89_g10961</name>
</gene>
<dbReference type="EMBL" id="JANKHO010002236">
    <property type="protein sequence ID" value="KAJ3493682.1"/>
    <property type="molecule type" value="Genomic_DNA"/>
</dbReference>
<evidence type="ECO:0000313" key="1">
    <source>
        <dbReference type="EMBL" id="KAJ3493682.1"/>
    </source>
</evidence>